<feature type="domain" description="Tudor" evidence="2">
    <location>
        <begin position="420"/>
        <end position="485"/>
    </location>
</feature>
<dbReference type="EMBL" id="LJIG01009932">
    <property type="protein sequence ID" value="KRT82091.1"/>
    <property type="molecule type" value="Genomic_DNA"/>
</dbReference>
<evidence type="ECO:0000313" key="4">
    <source>
        <dbReference type="Proteomes" id="UP000051574"/>
    </source>
</evidence>
<dbReference type="InterPro" id="IPR002999">
    <property type="entry name" value="Tudor"/>
</dbReference>
<feature type="region of interest" description="Disordered" evidence="1">
    <location>
        <begin position="136"/>
        <end position="175"/>
    </location>
</feature>
<evidence type="ECO:0000259" key="2">
    <source>
        <dbReference type="PROSITE" id="PS50304"/>
    </source>
</evidence>
<dbReference type="InterPro" id="IPR035437">
    <property type="entry name" value="SNase_OB-fold_sf"/>
</dbReference>
<dbReference type="PANTHER" id="PTHR22948">
    <property type="entry name" value="TUDOR DOMAIN CONTAINING PROTEIN"/>
    <property type="match status" value="1"/>
</dbReference>
<comment type="caution">
    <text evidence="3">The sequence shown here is derived from an EMBL/GenBank/DDBJ whole genome shotgun (WGS) entry which is preliminary data.</text>
</comment>
<feature type="compositionally biased region" description="Basic residues" evidence="1">
    <location>
        <begin position="336"/>
        <end position="345"/>
    </location>
</feature>
<dbReference type="Gene3D" id="2.40.50.90">
    <property type="match status" value="1"/>
</dbReference>
<dbReference type="Proteomes" id="UP000051574">
    <property type="component" value="Unassembled WGS sequence"/>
</dbReference>
<evidence type="ECO:0000256" key="1">
    <source>
        <dbReference type="SAM" id="MobiDB-lite"/>
    </source>
</evidence>
<gene>
    <name evidence="3" type="ORF">AMK59_4174</name>
</gene>
<dbReference type="GO" id="GO:0005737">
    <property type="term" value="C:cytoplasm"/>
    <property type="evidence" value="ECO:0007669"/>
    <property type="project" value="UniProtKB-ARBA"/>
</dbReference>
<dbReference type="SUPFAM" id="SSF63748">
    <property type="entry name" value="Tudor/PWWP/MBT"/>
    <property type="match status" value="1"/>
</dbReference>
<name>A0A0T6B4K9_9SCAR</name>
<dbReference type="PROSITE" id="PS50304">
    <property type="entry name" value="TUDOR"/>
    <property type="match status" value="1"/>
</dbReference>
<keyword evidence="4" id="KW-1185">Reference proteome</keyword>
<evidence type="ECO:0000313" key="3">
    <source>
        <dbReference type="EMBL" id="KRT82091.1"/>
    </source>
</evidence>
<feature type="compositionally biased region" description="Low complexity" evidence="1">
    <location>
        <begin position="245"/>
        <end position="254"/>
    </location>
</feature>
<dbReference type="Gene3D" id="2.30.30.140">
    <property type="match status" value="1"/>
</dbReference>
<feature type="compositionally biased region" description="Polar residues" evidence="1">
    <location>
        <begin position="136"/>
        <end position="147"/>
    </location>
</feature>
<dbReference type="PANTHER" id="PTHR22948:SF76">
    <property type="entry name" value="FI20010P1-RELATED"/>
    <property type="match status" value="1"/>
</dbReference>
<accession>A0A0T6B4K9</accession>
<feature type="compositionally biased region" description="Basic residues" evidence="1">
    <location>
        <begin position="155"/>
        <end position="170"/>
    </location>
</feature>
<protein>
    <recommendedName>
        <fullName evidence="2">Tudor domain-containing protein</fullName>
    </recommendedName>
</protein>
<feature type="compositionally biased region" description="Polar residues" evidence="1">
    <location>
        <begin position="263"/>
        <end position="275"/>
    </location>
</feature>
<dbReference type="AlphaFoldDB" id="A0A0T6B4K9"/>
<reference evidence="3 4" key="1">
    <citation type="submission" date="2015-09" db="EMBL/GenBank/DDBJ databases">
        <title>Draft genome of the scarab beetle Oryctes borbonicus.</title>
        <authorList>
            <person name="Meyer J.M."/>
            <person name="Markov G.V."/>
            <person name="Baskaran P."/>
            <person name="Herrmann M."/>
            <person name="Sommer R.J."/>
            <person name="Roedelsperger C."/>
        </authorList>
    </citation>
    <scope>NUCLEOTIDE SEQUENCE [LARGE SCALE GENOMIC DNA]</scope>
    <source>
        <strain evidence="3">OB123</strain>
        <tissue evidence="3">Whole animal</tissue>
    </source>
</reference>
<proteinExistence type="predicted"/>
<dbReference type="Pfam" id="PF00567">
    <property type="entry name" value="TUDOR"/>
    <property type="match status" value="1"/>
</dbReference>
<organism evidence="3 4">
    <name type="scientific">Oryctes borbonicus</name>
    <dbReference type="NCBI Taxonomy" id="1629725"/>
    <lineage>
        <taxon>Eukaryota</taxon>
        <taxon>Metazoa</taxon>
        <taxon>Ecdysozoa</taxon>
        <taxon>Arthropoda</taxon>
        <taxon>Hexapoda</taxon>
        <taxon>Insecta</taxon>
        <taxon>Pterygota</taxon>
        <taxon>Neoptera</taxon>
        <taxon>Endopterygota</taxon>
        <taxon>Coleoptera</taxon>
        <taxon>Polyphaga</taxon>
        <taxon>Scarabaeiformia</taxon>
        <taxon>Scarabaeidae</taxon>
        <taxon>Dynastinae</taxon>
        <taxon>Oryctes</taxon>
    </lineage>
</organism>
<feature type="region of interest" description="Disordered" evidence="1">
    <location>
        <begin position="241"/>
        <end position="275"/>
    </location>
</feature>
<feature type="region of interest" description="Disordered" evidence="1">
    <location>
        <begin position="331"/>
        <end position="358"/>
    </location>
</feature>
<dbReference type="InterPro" id="IPR050621">
    <property type="entry name" value="Tudor_domain_containing"/>
</dbReference>
<sequence>MDRLKSKIVKNSDLLKEEYQVVLSLLNNILEKDGEVARDVLSLSDQDVSANKKHLKVIEYQALAIQNVLKIGVDLDEVCKQLHAFLADGNLHTSFSKSEVSLGSITYTSDASISHKLTEEETVKLEIPALDINQGYGTETPLESTLFNPEDENKKKKRESPKKSKKKSLSPKKDDKNNEIVVVDFNKEQLPSNNVCKVKNFEGTIERLGKSEMSNECPGTSLLELLQTKCVNTNGLNKEIVENGSSSDASSTSNKDSKKCSADISSSEDLSMQGKTIQEKLKSKKLMTRRDRFLQNIQRPDIPDLSFKPTNKVFESNEKYITCPESSSSTSAVKVKDRKRKKKRSTEKEVSVSSSGGIGLRDPPEPYVNLDCLVSRIVSPSEFYINHLDENIALIDMMSYQLAEIFKDSVSPYQDKKSAMEALGYQCVCYLPHYKCWYRVIVTNWKLNARDYQENFVTVYLVDYGHTCSTTFENLRELTEEFCYVPQYAIKCHLAWVCIFFC</sequence>
<dbReference type="OrthoDB" id="10052065at2759"/>